<dbReference type="Proteomes" id="UP000199103">
    <property type="component" value="Chromosome I"/>
</dbReference>
<dbReference type="RefSeq" id="WP_091519256.1">
    <property type="nucleotide sequence ID" value="NZ_LT629772.1"/>
</dbReference>
<evidence type="ECO:0000313" key="2">
    <source>
        <dbReference type="Proteomes" id="UP000199103"/>
    </source>
</evidence>
<organism evidence="1 2">
    <name type="scientific">Microlunatus soli</name>
    <dbReference type="NCBI Taxonomy" id="630515"/>
    <lineage>
        <taxon>Bacteria</taxon>
        <taxon>Bacillati</taxon>
        <taxon>Actinomycetota</taxon>
        <taxon>Actinomycetes</taxon>
        <taxon>Propionibacteriales</taxon>
        <taxon>Propionibacteriaceae</taxon>
        <taxon>Microlunatus</taxon>
    </lineage>
</organism>
<proteinExistence type="predicted"/>
<sequence length="76" mass="8724">MGLLSSLVGLPLAPVKGTVWVAERVYEEAERQFYDPERIRREFDEIDQLRRDGDLDPEAAESYEEELIARLMEGPG</sequence>
<keyword evidence="2" id="KW-1185">Reference proteome</keyword>
<gene>
    <name evidence="1" type="ORF">SAMN04489812_0469</name>
</gene>
<dbReference type="STRING" id="630515.SAMN04489812_0469"/>
<evidence type="ECO:0000313" key="1">
    <source>
        <dbReference type="EMBL" id="SDR96652.1"/>
    </source>
</evidence>
<accession>A0A1H1NCI2</accession>
<dbReference type="AlphaFoldDB" id="A0A1H1NCI2"/>
<name>A0A1H1NCI2_9ACTN</name>
<dbReference type="InterPro" id="IPR007804">
    <property type="entry name" value="GvpG"/>
</dbReference>
<reference evidence="1 2" key="1">
    <citation type="submission" date="2016-10" db="EMBL/GenBank/DDBJ databases">
        <authorList>
            <person name="de Groot N.N."/>
        </authorList>
    </citation>
    <scope>NUCLEOTIDE SEQUENCE [LARGE SCALE GENOMIC DNA]</scope>
    <source>
        <strain evidence="1 2">DSM 21800</strain>
    </source>
</reference>
<dbReference type="EMBL" id="LT629772">
    <property type="protein sequence ID" value="SDR96652.1"/>
    <property type="molecule type" value="Genomic_DNA"/>
</dbReference>
<dbReference type="Pfam" id="PF05120">
    <property type="entry name" value="GvpG"/>
    <property type="match status" value="1"/>
</dbReference>
<dbReference type="OrthoDB" id="3541554at2"/>
<protein>
    <submittedName>
        <fullName evidence="1">Gas vesicle protein G</fullName>
    </submittedName>
</protein>